<keyword evidence="2" id="KW-1185">Reference proteome</keyword>
<evidence type="ECO:0008006" key="3">
    <source>
        <dbReference type="Google" id="ProtNLM"/>
    </source>
</evidence>
<reference evidence="1 2" key="1">
    <citation type="submission" date="2024-07" db="EMBL/GenBank/DDBJ databases">
        <title>Chromosome-level genome assembly of the water stick insect Ranatra chinensis (Heteroptera: Nepidae).</title>
        <authorList>
            <person name="Liu X."/>
        </authorList>
    </citation>
    <scope>NUCLEOTIDE SEQUENCE [LARGE SCALE GENOMIC DNA]</scope>
    <source>
        <strain evidence="1">Cailab_2021Rc</strain>
        <tissue evidence="1">Muscle</tissue>
    </source>
</reference>
<gene>
    <name evidence="1" type="ORF">AAG570_009863</name>
</gene>
<dbReference type="AlphaFoldDB" id="A0ABD0YQW4"/>
<dbReference type="InterPro" id="IPR012340">
    <property type="entry name" value="NA-bd_OB-fold"/>
</dbReference>
<name>A0ABD0YQW4_9HEMI</name>
<evidence type="ECO:0000313" key="1">
    <source>
        <dbReference type="EMBL" id="KAL1138171.1"/>
    </source>
</evidence>
<dbReference type="EMBL" id="JBFDAA010000004">
    <property type="protein sequence ID" value="KAL1138171.1"/>
    <property type="molecule type" value="Genomic_DNA"/>
</dbReference>
<dbReference type="Proteomes" id="UP001558652">
    <property type="component" value="Unassembled WGS sequence"/>
</dbReference>
<dbReference type="Gene3D" id="2.40.50.140">
    <property type="entry name" value="Nucleic acid-binding proteins"/>
    <property type="match status" value="1"/>
</dbReference>
<sequence>MGLPLLQKYGPYCSGSQIAVQVAEMASPEILPLARIRPYENWTVKARVVHKSEIFPARDGNMFFAYLADASGEIESLAFRKVADQFYDVIQGNPTEHSPYCVLIVHGQD</sequence>
<dbReference type="SUPFAM" id="SSF50249">
    <property type="entry name" value="Nucleic acid-binding proteins"/>
    <property type="match status" value="1"/>
</dbReference>
<organism evidence="1 2">
    <name type="scientific">Ranatra chinensis</name>
    <dbReference type="NCBI Taxonomy" id="642074"/>
    <lineage>
        <taxon>Eukaryota</taxon>
        <taxon>Metazoa</taxon>
        <taxon>Ecdysozoa</taxon>
        <taxon>Arthropoda</taxon>
        <taxon>Hexapoda</taxon>
        <taxon>Insecta</taxon>
        <taxon>Pterygota</taxon>
        <taxon>Neoptera</taxon>
        <taxon>Paraneoptera</taxon>
        <taxon>Hemiptera</taxon>
        <taxon>Heteroptera</taxon>
        <taxon>Panheteroptera</taxon>
        <taxon>Nepomorpha</taxon>
        <taxon>Nepidae</taxon>
        <taxon>Ranatrinae</taxon>
        <taxon>Ranatra</taxon>
    </lineage>
</organism>
<evidence type="ECO:0000313" key="2">
    <source>
        <dbReference type="Proteomes" id="UP001558652"/>
    </source>
</evidence>
<accession>A0ABD0YQW4</accession>
<proteinExistence type="predicted"/>
<comment type="caution">
    <text evidence="1">The sequence shown here is derived from an EMBL/GenBank/DDBJ whole genome shotgun (WGS) entry which is preliminary data.</text>
</comment>
<protein>
    <recommendedName>
        <fullName evidence="3">OB domain-containing protein</fullName>
    </recommendedName>
</protein>